<dbReference type="PROSITE" id="PS51198">
    <property type="entry name" value="UVRD_HELICASE_ATP_BIND"/>
    <property type="match status" value="1"/>
</dbReference>
<dbReference type="PATRIC" id="fig|2702.100.peg.738"/>
<protein>
    <recommendedName>
        <fullName evidence="8">DNA 3'-5' helicase</fullName>
        <ecNumber evidence="8">5.6.2.4</ecNumber>
    </recommendedName>
</protein>
<evidence type="ECO:0000256" key="6">
    <source>
        <dbReference type="ARBA" id="ARBA00023235"/>
    </source>
</evidence>
<evidence type="ECO:0000256" key="3">
    <source>
        <dbReference type="ARBA" id="ARBA00022801"/>
    </source>
</evidence>
<keyword evidence="3 10" id="KW-0378">Hydrolase</keyword>
<keyword evidence="4 10" id="KW-0347">Helicase</keyword>
<comment type="caution">
    <text evidence="12">The sequence shown here is derived from an EMBL/GenBank/DDBJ whole genome shotgun (WGS) entry which is preliminary data.</text>
</comment>
<dbReference type="PANTHER" id="PTHR11070:SF69">
    <property type="entry name" value="ATP-DEPENDENT DNA HELICASE UVRD2"/>
    <property type="match status" value="1"/>
</dbReference>
<dbReference type="GO" id="GO:0005524">
    <property type="term" value="F:ATP binding"/>
    <property type="evidence" value="ECO:0007669"/>
    <property type="project" value="UniProtKB-UniRule"/>
</dbReference>
<dbReference type="SUPFAM" id="SSF52540">
    <property type="entry name" value="P-loop containing nucleoside triphosphate hydrolases"/>
    <property type="match status" value="1"/>
</dbReference>
<organism evidence="12 13">
    <name type="scientific">Gardnerella vaginalis</name>
    <dbReference type="NCBI Taxonomy" id="2702"/>
    <lineage>
        <taxon>Bacteria</taxon>
        <taxon>Bacillati</taxon>
        <taxon>Actinomycetota</taxon>
        <taxon>Actinomycetes</taxon>
        <taxon>Bifidobacteriales</taxon>
        <taxon>Bifidobacteriaceae</taxon>
        <taxon>Gardnerella</taxon>
    </lineage>
</organism>
<dbReference type="InterPro" id="IPR014017">
    <property type="entry name" value="DNA_helicase_UvrD-like_C"/>
</dbReference>
<dbReference type="InterPro" id="IPR000212">
    <property type="entry name" value="DNA_helicase_UvrD/REP"/>
</dbReference>
<dbReference type="InterPro" id="IPR013986">
    <property type="entry name" value="DExx_box_DNA_helicase_dom_sf"/>
</dbReference>
<dbReference type="PANTHER" id="PTHR11070">
    <property type="entry name" value="UVRD / RECB / PCRA DNA HELICASE FAMILY MEMBER"/>
    <property type="match status" value="1"/>
</dbReference>
<dbReference type="Gene3D" id="3.40.50.300">
    <property type="entry name" value="P-loop containing nucleotide triphosphate hydrolases"/>
    <property type="match status" value="3"/>
</dbReference>
<feature type="domain" description="UvrD-like helicase ATP-binding" evidence="11">
    <location>
        <begin position="10"/>
        <end position="296"/>
    </location>
</feature>
<gene>
    <name evidence="12" type="ORF">HMPREF3208_00758</name>
</gene>
<keyword evidence="2 10" id="KW-0547">Nucleotide-binding</keyword>
<dbReference type="Pfam" id="PF00580">
    <property type="entry name" value="UvrD-helicase"/>
    <property type="match status" value="1"/>
</dbReference>
<dbReference type="CDD" id="cd17932">
    <property type="entry name" value="DEXQc_UvrD"/>
    <property type="match status" value="1"/>
</dbReference>
<dbReference type="EMBL" id="LRQB01000043">
    <property type="protein sequence ID" value="KXA20666.1"/>
    <property type="molecule type" value="Genomic_DNA"/>
</dbReference>
<dbReference type="CDD" id="cd18807">
    <property type="entry name" value="SF1_C_UvrD"/>
    <property type="match status" value="1"/>
</dbReference>
<name>A0A133NWK9_GARVA</name>
<reference evidence="12 13" key="1">
    <citation type="submission" date="2016-01" db="EMBL/GenBank/DDBJ databases">
        <authorList>
            <person name="Oliw E.H."/>
        </authorList>
    </citation>
    <scope>NUCLEOTIDE SEQUENCE [LARGE SCALE GENOMIC DNA]</scope>
    <source>
        <strain evidence="12 13">PSS_7772B</strain>
    </source>
</reference>
<dbReference type="AlphaFoldDB" id="A0A133NWK9"/>
<evidence type="ECO:0000256" key="5">
    <source>
        <dbReference type="ARBA" id="ARBA00022840"/>
    </source>
</evidence>
<evidence type="ECO:0000313" key="12">
    <source>
        <dbReference type="EMBL" id="KXA20666.1"/>
    </source>
</evidence>
<dbReference type="RefSeq" id="WP_064347239.1">
    <property type="nucleotide sequence ID" value="NZ_KQ956855.1"/>
</dbReference>
<evidence type="ECO:0000313" key="13">
    <source>
        <dbReference type="Proteomes" id="UP000070687"/>
    </source>
</evidence>
<evidence type="ECO:0000256" key="9">
    <source>
        <dbReference type="ARBA" id="ARBA00048988"/>
    </source>
</evidence>
<comment type="catalytic activity">
    <reaction evidence="7">
        <text>Couples ATP hydrolysis with the unwinding of duplex DNA by translocating in the 3'-5' direction.</text>
        <dbReference type="EC" id="5.6.2.4"/>
    </reaction>
</comment>
<dbReference type="GO" id="GO:0016887">
    <property type="term" value="F:ATP hydrolysis activity"/>
    <property type="evidence" value="ECO:0007669"/>
    <property type="project" value="RHEA"/>
</dbReference>
<comment type="similarity">
    <text evidence="1">Belongs to the helicase family. UvrD subfamily.</text>
</comment>
<evidence type="ECO:0000256" key="2">
    <source>
        <dbReference type="ARBA" id="ARBA00022741"/>
    </source>
</evidence>
<evidence type="ECO:0000259" key="11">
    <source>
        <dbReference type="PROSITE" id="PS51198"/>
    </source>
</evidence>
<keyword evidence="5 10" id="KW-0067">ATP-binding</keyword>
<dbReference type="GO" id="GO:0043138">
    <property type="term" value="F:3'-5' DNA helicase activity"/>
    <property type="evidence" value="ECO:0007669"/>
    <property type="project" value="UniProtKB-EC"/>
</dbReference>
<dbReference type="Proteomes" id="UP000070687">
    <property type="component" value="Unassembled WGS sequence"/>
</dbReference>
<keyword evidence="6" id="KW-0413">Isomerase</keyword>
<dbReference type="Gene3D" id="1.10.10.160">
    <property type="match status" value="1"/>
</dbReference>
<evidence type="ECO:0000256" key="8">
    <source>
        <dbReference type="ARBA" id="ARBA00034808"/>
    </source>
</evidence>
<evidence type="ECO:0000256" key="10">
    <source>
        <dbReference type="PROSITE-ProRule" id="PRU00560"/>
    </source>
</evidence>
<dbReference type="InterPro" id="IPR014016">
    <property type="entry name" value="UvrD-like_ATP-bd"/>
</dbReference>
<dbReference type="InterPro" id="IPR027417">
    <property type="entry name" value="P-loop_NTPase"/>
</dbReference>
<dbReference type="GO" id="GO:0003677">
    <property type="term" value="F:DNA binding"/>
    <property type="evidence" value="ECO:0007669"/>
    <property type="project" value="UniProtKB-KW"/>
</dbReference>
<evidence type="ECO:0000256" key="7">
    <source>
        <dbReference type="ARBA" id="ARBA00034617"/>
    </source>
</evidence>
<accession>A0A133NWK9</accession>
<dbReference type="EC" id="5.6.2.4" evidence="8"/>
<dbReference type="GO" id="GO:0000725">
    <property type="term" value="P:recombinational repair"/>
    <property type="evidence" value="ECO:0007669"/>
    <property type="project" value="TreeGrafter"/>
</dbReference>
<feature type="binding site" evidence="10">
    <location>
        <begin position="31"/>
        <end position="38"/>
    </location>
    <ligand>
        <name>ATP</name>
        <dbReference type="ChEBI" id="CHEBI:30616"/>
    </ligand>
</feature>
<sequence length="500" mass="55194">MNSSPEALLDGLDNAQCAAATAVEGPVRIIACAGAGKTRTITHRIAYACATGKWDPERVLAVTFSVKAASEMRSRIESLGISNIGCVATFHAAALQQIRNVWSEICSATFPSIMDDSQQIISSAMKRYPDFVDMTLLQTRDILAEINWSKVSLIAPDDYIRVCAATHRMPPAGLEPQQFVDLYEAYETEKNARNCIDFNDILLLACHILRNFPDAASRIRQSIGWITVDEYQDVSPLQHELLRLWMGKNRDICVVGDPAQTIYSFAGASSYYLLTFPQEFAPVSADISLNTDYRSTERIVGLANRVLAASPYKRDYVKVKALTRGGTRVSQQVFATDIEEALGVVEQIAKLVKTGIAKLGDCAILTRTNAQQQVICRALKAAKMPYRVRRDVGWQRNVLEDVQHSLAANGNGTSNIVDISTVTVSTIHAVKGLEFSHVYVIGCAEGLIPFGSAFTDEDIEEERRLMYVAVTRAEKTLHLSYALRKENGMGMNRVPSRFLA</sequence>
<evidence type="ECO:0000256" key="1">
    <source>
        <dbReference type="ARBA" id="ARBA00009922"/>
    </source>
</evidence>
<dbReference type="OrthoDB" id="9806690at2"/>
<dbReference type="Pfam" id="PF13361">
    <property type="entry name" value="UvrD_C"/>
    <property type="match status" value="2"/>
</dbReference>
<evidence type="ECO:0000256" key="4">
    <source>
        <dbReference type="ARBA" id="ARBA00022806"/>
    </source>
</evidence>
<proteinExistence type="inferred from homology"/>
<comment type="catalytic activity">
    <reaction evidence="9">
        <text>ATP + H2O = ADP + phosphate + H(+)</text>
        <dbReference type="Rhea" id="RHEA:13065"/>
        <dbReference type="ChEBI" id="CHEBI:15377"/>
        <dbReference type="ChEBI" id="CHEBI:15378"/>
        <dbReference type="ChEBI" id="CHEBI:30616"/>
        <dbReference type="ChEBI" id="CHEBI:43474"/>
        <dbReference type="ChEBI" id="CHEBI:456216"/>
        <dbReference type="EC" id="5.6.2.4"/>
    </reaction>
</comment>